<feature type="transmembrane region" description="Helical" evidence="1">
    <location>
        <begin position="54"/>
        <end position="73"/>
    </location>
</feature>
<dbReference type="Proteomes" id="UP000267844">
    <property type="component" value="Unassembled WGS sequence"/>
</dbReference>
<evidence type="ECO:0000313" key="2">
    <source>
        <dbReference type="EMBL" id="RRT89862.1"/>
    </source>
</evidence>
<dbReference type="STRING" id="343874.GCA_000805695_02795"/>
<keyword evidence="1" id="KW-0472">Membrane</keyword>
<dbReference type="Proteomes" id="UP000254737">
    <property type="component" value="Unassembled WGS sequence"/>
</dbReference>
<evidence type="ECO:0000313" key="3">
    <source>
        <dbReference type="EMBL" id="STD55290.1"/>
    </source>
</evidence>
<protein>
    <submittedName>
        <fullName evidence="3">Uncharacterized protein</fullName>
    </submittedName>
</protein>
<sequence>MIYSVIFAEGGFGNDFIYVIIAILAVIALIGGAVGTVISLIINSISGKSKSSKYYLMIFGMCALVTLIISGMVCGSM</sequence>
<dbReference type="AlphaFoldDB" id="A0A376G6D6"/>
<reference evidence="2 5" key="2">
    <citation type="submission" date="2018-10" db="EMBL/GenBank/DDBJ databases">
        <title>Transmission dynamics of multidrug resistant bacteria on intensive care unit surfaces.</title>
        <authorList>
            <person name="D'Souza A.W."/>
            <person name="Potter R.F."/>
            <person name="Wallace M."/>
            <person name="Shupe A."/>
            <person name="Patel S."/>
            <person name="Sun S."/>
            <person name="Gul D."/>
            <person name="Kwon J.H."/>
            <person name="Andleeb S."/>
            <person name="Burnham C.-A.D."/>
            <person name="Dantas G."/>
        </authorList>
    </citation>
    <scope>NUCLEOTIDE SEQUENCE [LARGE SCALE GENOMIC DNA]</scope>
    <source>
        <strain evidence="2 5">WF_348</strain>
    </source>
</reference>
<name>A0A376G6D6_9FLAO</name>
<keyword evidence="1" id="KW-1133">Transmembrane helix</keyword>
<evidence type="ECO:0000313" key="4">
    <source>
        <dbReference type="Proteomes" id="UP000254737"/>
    </source>
</evidence>
<dbReference type="EMBL" id="UFXS01000001">
    <property type="protein sequence ID" value="STD55290.1"/>
    <property type="molecule type" value="Genomic_DNA"/>
</dbReference>
<gene>
    <name evidence="2" type="ORF">EGI89_10835</name>
    <name evidence="3" type="ORF">NCTC13456_01457</name>
</gene>
<evidence type="ECO:0000256" key="1">
    <source>
        <dbReference type="SAM" id="Phobius"/>
    </source>
</evidence>
<keyword evidence="1" id="KW-0812">Transmembrane</keyword>
<organism evidence="3 4">
    <name type="scientific">Empedobacter falsenii</name>
    <dbReference type="NCBI Taxonomy" id="343874"/>
    <lineage>
        <taxon>Bacteria</taxon>
        <taxon>Pseudomonadati</taxon>
        <taxon>Bacteroidota</taxon>
        <taxon>Flavobacteriia</taxon>
        <taxon>Flavobacteriales</taxon>
        <taxon>Weeksellaceae</taxon>
        <taxon>Empedobacter</taxon>
    </lineage>
</organism>
<feature type="transmembrane region" description="Helical" evidence="1">
    <location>
        <begin position="16"/>
        <end position="42"/>
    </location>
</feature>
<dbReference type="RefSeq" id="WP_114999703.1">
    <property type="nucleotide sequence ID" value="NZ_JAAGKM010000034.1"/>
</dbReference>
<accession>A0A376G6D6</accession>
<evidence type="ECO:0000313" key="5">
    <source>
        <dbReference type="Proteomes" id="UP000267844"/>
    </source>
</evidence>
<dbReference type="EMBL" id="RHPO01000024">
    <property type="protein sequence ID" value="RRT89862.1"/>
    <property type="molecule type" value="Genomic_DNA"/>
</dbReference>
<proteinExistence type="predicted"/>
<reference evidence="3 4" key="1">
    <citation type="submission" date="2018-06" db="EMBL/GenBank/DDBJ databases">
        <authorList>
            <consortium name="Pathogen Informatics"/>
            <person name="Doyle S."/>
        </authorList>
    </citation>
    <scope>NUCLEOTIDE SEQUENCE [LARGE SCALE GENOMIC DNA]</scope>
    <source>
        <strain evidence="3 4">NCTC13456</strain>
    </source>
</reference>